<evidence type="ECO:0000313" key="3">
    <source>
        <dbReference type="EMBL" id="SFO32413.1"/>
    </source>
</evidence>
<gene>
    <name evidence="3" type="ORF">SAMN05216207_104429</name>
</gene>
<protein>
    <submittedName>
        <fullName evidence="3">Uncharacterized protein</fullName>
    </submittedName>
</protein>
<feature type="signal peptide" evidence="2">
    <location>
        <begin position="1"/>
        <end position="24"/>
    </location>
</feature>
<evidence type="ECO:0000313" key="4">
    <source>
        <dbReference type="Proteomes" id="UP000199614"/>
    </source>
</evidence>
<organism evidence="3 4">
    <name type="scientific">Pseudonocardia ammonioxydans</name>
    <dbReference type="NCBI Taxonomy" id="260086"/>
    <lineage>
        <taxon>Bacteria</taxon>
        <taxon>Bacillati</taxon>
        <taxon>Actinomycetota</taxon>
        <taxon>Actinomycetes</taxon>
        <taxon>Pseudonocardiales</taxon>
        <taxon>Pseudonocardiaceae</taxon>
        <taxon>Pseudonocardia</taxon>
    </lineage>
</organism>
<keyword evidence="4" id="KW-1185">Reference proteome</keyword>
<evidence type="ECO:0000256" key="2">
    <source>
        <dbReference type="SAM" id="SignalP"/>
    </source>
</evidence>
<dbReference type="RefSeq" id="WP_093353121.1">
    <property type="nucleotide sequence ID" value="NZ_FOUY01000044.1"/>
</dbReference>
<dbReference type="AlphaFoldDB" id="A0A1I5G969"/>
<reference evidence="3 4" key="1">
    <citation type="submission" date="2016-10" db="EMBL/GenBank/DDBJ databases">
        <authorList>
            <person name="de Groot N.N."/>
        </authorList>
    </citation>
    <scope>NUCLEOTIDE SEQUENCE [LARGE SCALE GENOMIC DNA]</scope>
    <source>
        <strain evidence="3 4">CGMCC 4.1877</strain>
    </source>
</reference>
<dbReference type="STRING" id="260086.SAMN05216207_104429"/>
<dbReference type="Proteomes" id="UP000199614">
    <property type="component" value="Unassembled WGS sequence"/>
</dbReference>
<dbReference type="EMBL" id="FOUY01000044">
    <property type="protein sequence ID" value="SFO32413.1"/>
    <property type="molecule type" value="Genomic_DNA"/>
</dbReference>
<proteinExistence type="predicted"/>
<keyword evidence="2" id="KW-0732">Signal</keyword>
<name>A0A1I5G969_PSUAM</name>
<feature type="chain" id="PRO_5039538237" evidence="2">
    <location>
        <begin position="25"/>
        <end position="94"/>
    </location>
</feature>
<sequence>MDGTRMRLAALACPLALGALLGVAAVLESPTERPADASPEVGEAAPATTRGPAVSASAVFGLPHTTPPPTPVEQARRALVPAPLPEPAGTAAPE</sequence>
<evidence type="ECO:0000256" key="1">
    <source>
        <dbReference type="SAM" id="MobiDB-lite"/>
    </source>
</evidence>
<feature type="region of interest" description="Disordered" evidence="1">
    <location>
        <begin position="30"/>
        <end position="53"/>
    </location>
</feature>
<accession>A0A1I5G969</accession>